<protein>
    <recommendedName>
        <fullName evidence="16">Rab GTPase-binding effector protein 1</fullName>
    </recommendedName>
    <alternativeName>
        <fullName evidence="18">Rabaptin-5</fullName>
    </alternativeName>
    <alternativeName>
        <fullName evidence="17">Rabaptin-5alpha</fullName>
    </alternativeName>
</protein>
<evidence type="ECO:0000256" key="19">
    <source>
        <dbReference type="SAM" id="Coils"/>
    </source>
</evidence>
<evidence type="ECO:0000313" key="24">
    <source>
        <dbReference type="Proteomes" id="UP000472272"/>
    </source>
</evidence>
<evidence type="ECO:0000256" key="9">
    <source>
        <dbReference type="ARBA" id="ARBA00022703"/>
    </source>
</evidence>
<dbReference type="SUPFAM" id="SSF103652">
    <property type="entry name" value="G protein-binding domain"/>
    <property type="match status" value="2"/>
</dbReference>
<comment type="similarity">
    <text evidence="4">Belongs to the rabaptin family.</text>
</comment>
<evidence type="ECO:0000256" key="3">
    <source>
        <dbReference type="ARBA" id="ARBA00004541"/>
    </source>
</evidence>
<sequence length="878" mass="101741">MCLFSPIGPFLALLQRVAELEKVNAEFLRTKQHREQEFNQKRAKFKELYLAKEEDLKRQNAVLQAAQDDLEQLRAQLTEAQAEMENIKAIATVSENTKQEAIDEVKRQWQEEVASLQAIMKETVSDYELQFHHRLEQERAQWNQYRENVEREIVDLRRRLSEGQEEENLENDMKKAQEDAEKLRSVVMPMEKEIATLKDKLTEAEERIKELEASKVKELNHYLEAEKSCRTDLEMYVAVLNTQKSVLQEDAEKLRKELHEVCHLLEQERQQHNQLKHTWQKANDQFLESQRLLMRDMQWMEMVLTSEQLRQVEELKKKDQEDEEQRKLHKRKEDKQKGPDDESKVSSITHDESLPQFLGEEVHINSTHGSVHSLDTDALLSSGESLKSDNDMFKEGLRRAQSTDSLGTSGSLQAKTLGYNNKAKSAGNLDESDFGPLVGADSMSENFDTASLGSLQMPSGFMLTKDQEKAITAMTPEQEETASLLSSITQSVENAYVSPCGYRLVSETEWNLLQKEVQNAGNKLGRRCDMCSNYEKQLQAIQIQEAETRDQVKKLQVMLRQANDQLEKTMREKQELEEYMKQSTEDSGNQISSLIVRVQESEALLSELQQAFSQARRDVQDQMAVLTQSREHVSEELLRLQKDNESLQGKHCLHVSLQQAEDFILPDSGEVGEYRECFVLELCQPSFQELRELVLKYREDIISVRTAADHLEEKLKAEILFLKEQIQAEQCLKENIEETLQLEIENCKEEIAAASSLKTELERIKAGKEQLESALKEKKQQLESLQERRNSLEEQLKKELAAKVTINENRQLMFEEKNKAQRLQTELDVSEQVQRDFVKLSQTLQVQLERIRQADSLERIRVILNDTKLTDINQLPET</sequence>
<evidence type="ECO:0000256" key="12">
    <source>
        <dbReference type="ARBA" id="ARBA00022990"/>
    </source>
</evidence>
<dbReference type="GO" id="GO:0006893">
    <property type="term" value="P:Golgi to plasma membrane transport"/>
    <property type="evidence" value="ECO:0007669"/>
    <property type="project" value="TreeGrafter"/>
</dbReference>
<keyword evidence="12" id="KW-0007">Acetylation</keyword>
<dbReference type="GO" id="GO:0005096">
    <property type="term" value="F:GTPase activator activity"/>
    <property type="evidence" value="ECO:0007669"/>
    <property type="project" value="InterPro"/>
</dbReference>
<feature type="coiled-coil region" evidence="19">
    <location>
        <begin position="132"/>
        <end position="285"/>
    </location>
</feature>
<evidence type="ECO:0000256" key="15">
    <source>
        <dbReference type="ARBA" id="ARBA00053463"/>
    </source>
</evidence>
<dbReference type="GO" id="GO:0006915">
    <property type="term" value="P:apoptotic process"/>
    <property type="evidence" value="ECO:0007669"/>
    <property type="project" value="UniProtKB-KW"/>
</dbReference>
<evidence type="ECO:0000256" key="18">
    <source>
        <dbReference type="ARBA" id="ARBA00081948"/>
    </source>
</evidence>
<dbReference type="Pfam" id="PF09311">
    <property type="entry name" value="Rab5-bind"/>
    <property type="match status" value="1"/>
</dbReference>
<reference evidence="23" key="3">
    <citation type="submission" date="2025-09" db="UniProtKB">
        <authorList>
            <consortium name="Ensembl"/>
        </authorList>
    </citation>
    <scope>IDENTIFICATION</scope>
</reference>
<dbReference type="Ensembl" id="ENSPMRT00000026862.1">
    <property type="protein sequence ID" value="ENSPMRP00000025307.1"/>
    <property type="gene ID" value="ENSPMRG00000016237.1"/>
</dbReference>
<evidence type="ECO:0000256" key="1">
    <source>
        <dbReference type="ARBA" id="ARBA00004172"/>
    </source>
</evidence>
<dbReference type="GO" id="GO:0005829">
    <property type="term" value="C:cytosol"/>
    <property type="evidence" value="ECO:0007669"/>
    <property type="project" value="Ensembl"/>
</dbReference>
<keyword evidence="7" id="KW-0597">Phosphoprotein</keyword>
<comment type="subcellular location">
    <subcellularLocation>
        <location evidence="3">Cytoplasmic vesicle</location>
    </subcellularLocation>
    <subcellularLocation>
        <location evidence="2">Early endosome</location>
    </subcellularLocation>
    <subcellularLocation>
        <location evidence="1">Recycling endosome</location>
    </subcellularLocation>
</comment>
<keyword evidence="9" id="KW-0053">Apoptosis</keyword>
<reference evidence="23 24" key="1">
    <citation type="journal article" date="2019" name="Proc. Natl. Acad. Sci. U.S.A.">
        <title>Regulatory changes in pterin and carotenoid genes underlie balanced color polymorphisms in the wall lizard.</title>
        <authorList>
            <person name="Andrade P."/>
            <person name="Pinho C."/>
            <person name="Perez I de Lanuza G."/>
            <person name="Afonso S."/>
            <person name="Brejcha J."/>
            <person name="Rubin C.J."/>
            <person name="Wallerman O."/>
            <person name="Pereira P."/>
            <person name="Sabatino S.J."/>
            <person name="Bellati A."/>
            <person name="Pellitteri-Rosa D."/>
            <person name="Bosakova Z."/>
            <person name="Bunikis I."/>
            <person name="Carretero M.A."/>
            <person name="Feiner N."/>
            <person name="Marsik P."/>
            <person name="Pauperio F."/>
            <person name="Salvi D."/>
            <person name="Soler L."/>
            <person name="While G.M."/>
            <person name="Uller T."/>
            <person name="Font E."/>
            <person name="Andersson L."/>
            <person name="Carneiro M."/>
        </authorList>
    </citation>
    <scope>NUCLEOTIDE SEQUENCE</scope>
</reference>
<dbReference type="InterPro" id="IPR018514">
    <property type="entry name" value="Rabaptin_CC"/>
</dbReference>
<dbReference type="GO" id="GO:0008083">
    <property type="term" value="F:growth factor activity"/>
    <property type="evidence" value="ECO:0007669"/>
    <property type="project" value="InterPro"/>
</dbReference>
<evidence type="ECO:0000256" key="5">
    <source>
        <dbReference type="ARBA" id="ARBA00022448"/>
    </source>
</evidence>
<evidence type="ECO:0000256" key="13">
    <source>
        <dbReference type="ARBA" id="ARBA00023054"/>
    </source>
</evidence>
<keyword evidence="24" id="KW-1185">Reference proteome</keyword>
<reference evidence="23" key="2">
    <citation type="submission" date="2025-08" db="UniProtKB">
        <authorList>
            <consortium name="Ensembl"/>
        </authorList>
    </citation>
    <scope>IDENTIFICATION</scope>
</reference>
<feature type="coiled-coil region" evidence="19">
    <location>
        <begin position="49"/>
        <end position="90"/>
    </location>
</feature>
<dbReference type="GeneTree" id="ENSGT00530000063743"/>
<dbReference type="Gene3D" id="1.20.5.730">
    <property type="entry name" value="Single helix bin"/>
    <property type="match status" value="1"/>
</dbReference>
<evidence type="ECO:0000313" key="23">
    <source>
        <dbReference type="Ensembl" id="ENSPMRP00000025307.1"/>
    </source>
</evidence>
<feature type="coiled-coil region" evidence="19">
    <location>
        <begin position="712"/>
        <end position="809"/>
    </location>
</feature>
<name>A0A670JQQ3_PODMU</name>
<feature type="coiled-coil region" evidence="19">
    <location>
        <begin position="531"/>
        <end position="650"/>
    </location>
</feature>
<dbReference type="InterPro" id="IPR003914">
    <property type="entry name" value="Rabaptin"/>
</dbReference>
<dbReference type="InterPro" id="IPR015390">
    <property type="entry name" value="Rabaptin_Rab5-bd_dom"/>
</dbReference>
<dbReference type="GO" id="GO:0032991">
    <property type="term" value="C:protein-containing complex"/>
    <property type="evidence" value="ECO:0007669"/>
    <property type="project" value="Ensembl"/>
</dbReference>
<keyword evidence="5" id="KW-0813">Transport</keyword>
<comment type="function">
    <text evidence="15">Rab effector protein acting as linker between gamma-adaptin, RAB4A and RAB5A. Involved in endocytic membrane fusion and membrane trafficking of recycling endosomes. Involved in KCNH1 channels trafficking to and from the cell membrane. Stimulates RABGEF1 mediated nucleotide exchange on RAB5A. Mediates the traffic of PKD1:PKD2 complex from the endoplasmic reticulum through the Golgi to the cilium.</text>
</comment>
<organism evidence="23 24">
    <name type="scientific">Podarcis muralis</name>
    <name type="common">Wall lizard</name>
    <name type="synonym">Lacerta muralis</name>
    <dbReference type="NCBI Taxonomy" id="64176"/>
    <lineage>
        <taxon>Eukaryota</taxon>
        <taxon>Metazoa</taxon>
        <taxon>Chordata</taxon>
        <taxon>Craniata</taxon>
        <taxon>Vertebrata</taxon>
        <taxon>Euteleostomi</taxon>
        <taxon>Lepidosauria</taxon>
        <taxon>Squamata</taxon>
        <taxon>Bifurcata</taxon>
        <taxon>Unidentata</taxon>
        <taxon>Episquamata</taxon>
        <taxon>Laterata</taxon>
        <taxon>Lacertibaenia</taxon>
        <taxon>Lacertidae</taxon>
        <taxon>Podarcis</taxon>
    </lineage>
</organism>
<evidence type="ECO:0000256" key="16">
    <source>
        <dbReference type="ARBA" id="ARBA00069951"/>
    </source>
</evidence>
<evidence type="ECO:0000259" key="21">
    <source>
        <dbReference type="Pfam" id="PF03528"/>
    </source>
</evidence>
<accession>A0A670JQQ3</accession>
<keyword evidence="6" id="KW-0963">Cytoplasm</keyword>
<evidence type="ECO:0000256" key="4">
    <source>
        <dbReference type="ARBA" id="ARBA00006603"/>
    </source>
</evidence>
<dbReference type="Pfam" id="PF03528">
    <property type="entry name" value="Rabaptin"/>
    <property type="match status" value="1"/>
</dbReference>
<keyword evidence="10" id="KW-0967">Endosome</keyword>
<dbReference type="GO" id="GO:0006897">
    <property type="term" value="P:endocytosis"/>
    <property type="evidence" value="ECO:0007669"/>
    <property type="project" value="UniProtKB-KW"/>
</dbReference>
<dbReference type="GO" id="GO:0055037">
    <property type="term" value="C:recycling endosome"/>
    <property type="evidence" value="ECO:0007669"/>
    <property type="project" value="UniProtKB-SubCell"/>
</dbReference>
<evidence type="ECO:0000256" key="7">
    <source>
        <dbReference type="ARBA" id="ARBA00022553"/>
    </source>
</evidence>
<keyword evidence="13 19" id="KW-0175">Coiled coil</keyword>
<dbReference type="PRINTS" id="PR01432">
    <property type="entry name" value="RABAPTIN"/>
</dbReference>
<evidence type="ECO:0000256" key="14">
    <source>
        <dbReference type="ARBA" id="ARBA00023329"/>
    </source>
</evidence>
<evidence type="ECO:0000256" key="11">
    <source>
        <dbReference type="ARBA" id="ARBA00022927"/>
    </source>
</evidence>
<keyword evidence="8" id="KW-0254">Endocytosis</keyword>
<evidence type="ECO:0000259" key="22">
    <source>
        <dbReference type="Pfam" id="PF09311"/>
    </source>
</evidence>
<dbReference type="GO" id="GO:0042803">
    <property type="term" value="F:protein homodimerization activity"/>
    <property type="evidence" value="ECO:0007669"/>
    <property type="project" value="Ensembl"/>
</dbReference>
<evidence type="ECO:0000256" key="8">
    <source>
        <dbReference type="ARBA" id="ARBA00022583"/>
    </source>
</evidence>
<evidence type="ECO:0000256" key="20">
    <source>
        <dbReference type="SAM" id="MobiDB-lite"/>
    </source>
</evidence>
<dbReference type="GO" id="GO:0030139">
    <property type="term" value="C:endocytic vesicle"/>
    <property type="evidence" value="ECO:0007669"/>
    <property type="project" value="Ensembl"/>
</dbReference>
<dbReference type="GO" id="GO:0005769">
    <property type="term" value="C:early endosome"/>
    <property type="evidence" value="ECO:0007669"/>
    <property type="project" value="UniProtKB-SubCell"/>
</dbReference>
<keyword evidence="11" id="KW-0653">Protein transport</keyword>
<gene>
    <name evidence="23" type="primary">RABEP1</name>
</gene>
<dbReference type="GO" id="GO:0015031">
    <property type="term" value="P:protein transport"/>
    <property type="evidence" value="ECO:0007669"/>
    <property type="project" value="UniProtKB-KW"/>
</dbReference>
<dbReference type="FunFam" id="1.20.5.730:FF:000002">
    <property type="entry name" value="Rabaptin, RAB GTPase-binding effector protein 1"/>
    <property type="match status" value="1"/>
</dbReference>
<dbReference type="AlphaFoldDB" id="A0A670JQQ3"/>
<evidence type="ECO:0000256" key="10">
    <source>
        <dbReference type="ARBA" id="ARBA00022753"/>
    </source>
</evidence>
<dbReference type="FunFam" id="1.20.5.340:FF:000022">
    <property type="entry name" value="Rabaptin, RAB GTPase-binding effector protein 1"/>
    <property type="match status" value="1"/>
</dbReference>
<feature type="region of interest" description="Disordered" evidence="20">
    <location>
        <begin position="315"/>
        <end position="348"/>
    </location>
</feature>
<evidence type="ECO:0000256" key="6">
    <source>
        <dbReference type="ARBA" id="ARBA00022490"/>
    </source>
</evidence>
<dbReference type="Proteomes" id="UP000472272">
    <property type="component" value="Chromosome 15"/>
</dbReference>
<evidence type="ECO:0000256" key="2">
    <source>
        <dbReference type="ARBA" id="ARBA00004412"/>
    </source>
</evidence>
<dbReference type="GO" id="GO:0019904">
    <property type="term" value="F:protein domain specific binding"/>
    <property type="evidence" value="ECO:0007669"/>
    <property type="project" value="Ensembl"/>
</dbReference>
<dbReference type="PANTHER" id="PTHR31179:SF5">
    <property type="entry name" value="RAB GTPASE-BINDING EFFECTOR PROTEIN 1"/>
    <property type="match status" value="1"/>
</dbReference>
<evidence type="ECO:0000256" key="17">
    <source>
        <dbReference type="ARBA" id="ARBA00077424"/>
    </source>
</evidence>
<feature type="domain" description="Rabaptin GTPase-Rab5 binding" evidence="22">
    <location>
        <begin position="528"/>
        <end position="855"/>
    </location>
</feature>
<dbReference type="PANTHER" id="PTHR31179">
    <property type="entry name" value="RAB GTPASE-BINDING EFFECTOR PROTEIN"/>
    <property type="match status" value="1"/>
</dbReference>
<feature type="domain" description="Rabaptin coiled-coil" evidence="21">
    <location>
        <begin position="12"/>
        <end position="490"/>
    </location>
</feature>
<dbReference type="Gene3D" id="1.20.5.340">
    <property type="match status" value="1"/>
</dbReference>
<proteinExistence type="inferred from homology"/>
<dbReference type="OMA" id="XDLKRQN"/>
<keyword evidence="14" id="KW-0968">Cytoplasmic vesicle</keyword>